<accession>A0ABW2HZT5</accession>
<evidence type="ECO:0000256" key="1">
    <source>
        <dbReference type="SAM" id="Phobius"/>
    </source>
</evidence>
<organism evidence="2 3">
    <name type="scientific">Paractinoplanes rhizophilus</name>
    <dbReference type="NCBI Taxonomy" id="1416877"/>
    <lineage>
        <taxon>Bacteria</taxon>
        <taxon>Bacillati</taxon>
        <taxon>Actinomycetota</taxon>
        <taxon>Actinomycetes</taxon>
        <taxon>Micromonosporales</taxon>
        <taxon>Micromonosporaceae</taxon>
        <taxon>Paractinoplanes</taxon>
    </lineage>
</organism>
<protein>
    <submittedName>
        <fullName evidence="2">Uncharacterized protein</fullName>
    </submittedName>
</protein>
<dbReference type="Proteomes" id="UP001596548">
    <property type="component" value="Unassembled WGS sequence"/>
</dbReference>
<dbReference type="RefSeq" id="WP_378972450.1">
    <property type="nucleotide sequence ID" value="NZ_JBHTBJ010000020.1"/>
</dbReference>
<proteinExistence type="predicted"/>
<keyword evidence="1" id="KW-0812">Transmembrane</keyword>
<keyword evidence="3" id="KW-1185">Reference proteome</keyword>
<name>A0ABW2HZT5_9ACTN</name>
<sequence>MIDLAELPPERKMPAAHAQLRREALERHAAASLAPRSRRVTYRLVVVAAGASVLMFGGAAAAYVALKPATVPVADQTRCYTRASLKGGDHDFYGTTVGQAVPAAGQRKAEAAVEICAALWRQGLLTAGSKEVGLPAGKSADHPVPALVACTLDNGVAAVLPGDERTCARLGLPRLQE</sequence>
<gene>
    <name evidence="2" type="ORF">ACFQS1_24595</name>
</gene>
<evidence type="ECO:0000313" key="3">
    <source>
        <dbReference type="Proteomes" id="UP001596548"/>
    </source>
</evidence>
<dbReference type="EMBL" id="JBHTBJ010000020">
    <property type="protein sequence ID" value="MFC7277184.1"/>
    <property type="molecule type" value="Genomic_DNA"/>
</dbReference>
<keyword evidence="1" id="KW-1133">Transmembrane helix</keyword>
<comment type="caution">
    <text evidence="2">The sequence shown here is derived from an EMBL/GenBank/DDBJ whole genome shotgun (WGS) entry which is preliminary data.</text>
</comment>
<feature type="transmembrane region" description="Helical" evidence="1">
    <location>
        <begin position="44"/>
        <end position="66"/>
    </location>
</feature>
<keyword evidence="1" id="KW-0472">Membrane</keyword>
<evidence type="ECO:0000313" key="2">
    <source>
        <dbReference type="EMBL" id="MFC7277184.1"/>
    </source>
</evidence>
<reference evidence="3" key="1">
    <citation type="journal article" date="2019" name="Int. J. Syst. Evol. Microbiol.">
        <title>The Global Catalogue of Microorganisms (GCM) 10K type strain sequencing project: providing services to taxonomists for standard genome sequencing and annotation.</title>
        <authorList>
            <consortium name="The Broad Institute Genomics Platform"/>
            <consortium name="The Broad Institute Genome Sequencing Center for Infectious Disease"/>
            <person name="Wu L."/>
            <person name="Ma J."/>
        </authorList>
    </citation>
    <scope>NUCLEOTIDE SEQUENCE [LARGE SCALE GENOMIC DNA]</scope>
    <source>
        <strain evidence="3">XZYJT-10</strain>
    </source>
</reference>